<organism evidence="1">
    <name type="scientific">Salmonella enterica</name>
    <name type="common">Salmonella choleraesuis</name>
    <dbReference type="NCBI Taxonomy" id="28901"/>
    <lineage>
        <taxon>Bacteria</taxon>
        <taxon>Pseudomonadati</taxon>
        <taxon>Pseudomonadota</taxon>
        <taxon>Gammaproteobacteria</taxon>
        <taxon>Enterobacterales</taxon>
        <taxon>Enterobacteriaceae</taxon>
        <taxon>Salmonella</taxon>
    </lineage>
</organism>
<dbReference type="InterPro" id="IPR036630">
    <property type="entry name" value="Head_decoration_D_sf"/>
</dbReference>
<dbReference type="EMBL" id="AAGAQC010000024">
    <property type="protein sequence ID" value="EBL9210887.1"/>
    <property type="molecule type" value="Genomic_DNA"/>
</dbReference>
<dbReference type="EMBL" id="AAGFHZ010000037">
    <property type="protein sequence ID" value="EBN2829403.1"/>
    <property type="molecule type" value="Genomic_DNA"/>
</dbReference>
<protein>
    <submittedName>
        <fullName evidence="1">Head decoration protein</fullName>
    </submittedName>
</protein>
<evidence type="ECO:0000313" key="1">
    <source>
        <dbReference type="EMBL" id="EBL9210887.1"/>
    </source>
</evidence>
<dbReference type="Gene3D" id="2.40.300.10">
    <property type="entry name" value="Head decoration protein D"/>
    <property type="match status" value="1"/>
</dbReference>
<gene>
    <name evidence="4" type="ORF">CEJ09_20775</name>
    <name evidence="2" type="ORF">DMS94_22850</name>
    <name evidence="3" type="ORF">DOF78_23005</name>
    <name evidence="1" type="ORF">DOF85_23695</name>
</gene>
<name>A0A5T4YI00_SALER</name>
<proteinExistence type="predicted"/>
<reference evidence="1" key="1">
    <citation type="submission" date="2018-06" db="EMBL/GenBank/DDBJ databases">
        <authorList>
            <consortium name="PulseNet: The National Subtyping Network for Foodborne Disease Surveillance"/>
            <person name="Tarr C.L."/>
            <person name="Trees E."/>
            <person name="Katz L.S."/>
            <person name="Carleton-Romer H.A."/>
            <person name="Stroika S."/>
            <person name="Kucerova Z."/>
            <person name="Roache K.F."/>
            <person name="Sabol A.L."/>
            <person name="Besser J."/>
            <person name="Gerner-Smidt P."/>
        </authorList>
    </citation>
    <scope>NUCLEOTIDE SEQUENCE</scope>
    <source>
        <strain evidence="4">PNUSAS015592</strain>
        <strain evidence="2">PNUSAS041911</strain>
        <strain evidence="1">PNUSAS042495</strain>
        <strain evidence="3">PNUSAS042910</strain>
    </source>
</reference>
<dbReference type="EMBL" id="AAGFCB010000038">
    <property type="protein sequence ID" value="EBN2157109.1"/>
    <property type="molecule type" value="Genomic_DNA"/>
</dbReference>
<accession>A0A5T4YI00</accession>
<dbReference type="EMBL" id="AAGWQQ010000066">
    <property type="protein sequence ID" value="EBS7984238.1"/>
    <property type="molecule type" value="Genomic_DNA"/>
</dbReference>
<dbReference type="AlphaFoldDB" id="A0A5T4YI00"/>
<dbReference type="SUPFAM" id="SSF51274">
    <property type="entry name" value="Head decoration protein D (gpD, major capsid protein D)"/>
    <property type="match status" value="1"/>
</dbReference>
<comment type="caution">
    <text evidence="1">The sequence shown here is derived from an EMBL/GenBank/DDBJ whole genome shotgun (WGS) entry which is preliminary data.</text>
</comment>
<evidence type="ECO:0000313" key="4">
    <source>
        <dbReference type="EMBL" id="EBS7984238.1"/>
    </source>
</evidence>
<dbReference type="InterPro" id="IPR004195">
    <property type="entry name" value="Head_decoration_D"/>
</dbReference>
<dbReference type="Pfam" id="PF02924">
    <property type="entry name" value="HDPD"/>
    <property type="match status" value="1"/>
</dbReference>
<evidence type="ECO:0000313" key="2">
    <source>
        <dbReference type="EMBL" id="EBN2157109.1"/>
    </source>
</evidence>
<evidence type="ECO:0000313" key="3">
    <source>
        <dbReference type="EMBL" id="EBN2829403.1"/>
    </source>
</evidence>
<sequence>MTFKTTTEIRADKGIFAGNDEAHTATGASGITAATPALTPLMLDDASGKLVAWDGKKAGTAVGVLALDVAGTESKLTYYKSGTFVTDALKWPDGVTDDIRADAFVGTGISHG</sequence>